<feature type="compositionally biased region" description="Polar residues" evidence="1">
    <location>
        <begin position="249"/>
        <end position="262"/>
    </location>
</feature>
<evidence type="ECO:0008006" key="5">
    <source>
        <dbReference type="Google" id="ProtNLM"/>
    </source>
</evidence>
<name>A0A0G4ENM4_VITBC</name>
<proteinExistence type="predicted"/>
<dbReference type="InParanoid" id="A0A0G4ENM4"/>
<sequence length="314" mass="33755">MSLLALSLCGYFLHTLVLAQDINGNTDSDTDLECTSLYAGLGRPGEGGVCFDDAGECNPECREAWDEFTSTCLGKRVRSPTCFPAINSFTVDASAYFNLICGYSPAGNINERDSFITCNLDWQATHKDGVCTSAMAAFAGAAWAHGCAENASDLIQPRETSAPTPAPSAAAKGCPVLCRSVTDLVGDECTSTDQYWNPVAQRYVNYSSKAVPSQLKLVSALFKVPIAKSCTTYITDELKRREDEKQMARNGNRTEAASRNVSALANEPQQVDQLESGAWRQSPPTLRAAFAALLCIVLGAFVWEGWKEGAWAGG</sequence>
<reference evidence="3 4" key="1">
    <citation type="submission" date="2014-11" db="EMBL/GenBank/DDBJ databases">
        <authorList>
            <person name="Zhu J."/>
            <person name="Qi W."/>
            <person name="Song R."/>
        </authorList>
    </citation>
    <scope>NUCLEOTIDE SEQUENCE [LARGE SCALE GENOMIC DNA]</scope>
</reference>
<protein>
    <recommendedName>
        <fullName evidence="5">Folate receptor-like domain-containing protein</fullName>
    </recommendedName>
</protein>
<dbReference type="AlphaFoldDB" id="A0A0G4ENM4"/>
<feature type="region of interest" description="Disordered" evidence="1">
    <location>
        <begin position="242"/>
        <end position="262"/>
    </location>
</feature>
<dbReference type="VEuPathDB" id="CryptoDB:Vbra_2911"/>
<evidence type="ECO:0000256" key="1">
    <source>
        <dbReference type="SAM" id="MobiDB-lite"/>
    </source>
</evidence>
<organism evidence="3 4">
    <name type="scientific">Vitrella brassicaformis (strain CCMP3155)</name>
    <dbReference type="NCBI Taxonomy" id="1169540"/>
    <lineage>
        <taxon>Eukaryota</taxon>
        <taxon>Sar</taxon>
        <taxon>Alveolata</taxon>
        <taxon>Colpodellida</taxon>
        <taxon>Vitrellaceae</taxon>
        <taxon>Vitrella</taxon>
    </lineage>
</organism>
<gene>
    <name evidence="3" type="ORF">Vbra_2911</name>
</gene>
<feature type="chain" id="PRO_5005188064" description="Folate receptor-like domain-containing protein" evidence="2">
    <location>
        <begin position="20"/>
        <end position="314"/>
    </location>
</feature>
<accession>A0A0G4ENM4</accession>
<feature type="signal peptide" evidence="2">
    <location>
        <begin position="1"/>
        <end position="19"/>
    </location>
</feature>
<keyword evidence="2" id="KW-0732">Signal</keyword>
<evidence type="ECO:0000256" key="2">
    <source>
        <dbReference type="SAM" id="SignalP"/>
    </source>
</evidence>
<keyword evidence="4" id="KW-1185">Reference proteome</keyword>
<evidence type="ECO:0000313" key="4">
    <source>
        <dbReference type="Proteomes" id="UP000041254"/>
    </source>
</evidence>
<dbReference type="EMBL" id="CDMY01000275">
    <property type="protein sequence ID" value="CEL99203.1"/>
    <property type="molecule type" value="Genomic_DNA"/>
</dbReference>
<evidence type="ECO:0000313" key="3">
    <source>
        <dbReference type="EMBL" id="CEL99203.1"/>
    </source>
</evidence>
<dbReference type="Proteomes" id="UP000041254">
    <property type="component" value="Unassembled WGS sequence"/>
</dbReference>